<feature type="compositionally biased region" description="Polar residues" evidence="1">
    <location>
        <begin position="27"/>
        <end position="37"/>
    </location>
</feature>
<sequence length="192" mass="21083">MDASGSFAISNQNMNIDDQLTQLLQGMSLSGAWQSANEEPRPPMPAPKEPDTFMSDSSDSEDSTYNVRLIPHIPASSDSFTPLTPYPIPQPSRSTSPKSLAITPPYCGCGMLQAVQDQLDSDLFPTTSGDYLDIIFAHREVFYAYPQAHAMCALGFTEIAKKVETRQWRADREGDLEAVAAFRNEAWALAST</sequence>
<protein>
    <submittedName>
        <fullName evidence="2">Uncharacterized protein</fullName>
    </submittedName>
</protein>
<proteinExistence type="predicted"/>
<gene>
    <name evidence="2" type="ORF">EIP91_011033</name>
</gene>
<evidence type="ECO:0000313" key="3">
    <source>
        <dbReference type="Proteomes" id="UP000292702"/>
    </source>
</evidence>
<name>A0A4R0R565_9APHY</name>
<organism evidence="2 3">
    <name type="scientific">Steccherinum ochraceum</name>
    <dbReference type="NCBI Taxonomy" id="92696"/>
    <lineage>
        <taxon>Eukaryota</taxon>
        <taxon>Fungi</taxon>
        <taxon>Dikarya</taxon>
        <taxon>Basidiomycota</taxon>
        <taxon>Agaricomycotina</taxon>
        <taxon>Agaricomycetes</taxon>
        <taxon>Polyporales</taxon>
        <taxon>Steccherinaceae</taxon>
        <taxon>Steccherinum</taxon>
    </lineage>
</organism>
<dbReference type="OrthoDB" id="2651020at2759"/>
<reference evidence="2 3" key="1">
    <citation type="submission" date="2018-11" db="EMBL/GenBank/DDBJ databases">
        <title>Genome assembly of Steccherinum ochraceum LE-BIN_3174, the white-rot fungus of the Steccherinaceae family (The Residual Polyporoid clade, Polyporales, Basidiomycota).</title>
        <authorList>
            <person name="Fedorova T.V."/>
            <person name="Glazunova O.A."/>
            <person name="Landesman E.O."/>
            <person name="Moiseenko K.V."/>
            <person name="Psurtseva N.V."/>
            <person name="Savinova O.S."/>
            <person name="Shakhova N.V."/>
            <person name="Tyazhelova T.V."/>
            <person name="Vasina D.V."/>
        </authorList>
    </citation>
    <scope>NUCLEOTIDE SEQUENCE [LARGE SCALE GENOMIC DNA]</scope>
    <source>
        <strain evidence="2 3">LE-BIN_3174</strain>
    </source>
</reference>
<accession>A0A4R0R565</accession>
<feature type="region of interest" description="Disordered" evidence="1">
    <location>
        <begin position="27"/>
        <end position="63"/>
    </location>
</feature>
<evidence type="ECO:0000256" key="1">
    <source>
        <dbReference type="SAM" id="MobiDB-lite"/>
    </source>
</evidence>
<dbReference type="EMBL" id="RWJN01000697">
    <property type="protein sequence ID" value="TCD59935.1"/>
    <property type="molecule type" value="Genomic_DNA"/>
</dbReference>
<dbReference type="Proteomes" id="UP000292702">
    <property type="component" value="Unassembled WGS sequence"/>
</dbReference>
<comment type="caution">
    <text evidence="2">The sequence shown here is derived from an EMBL/GenBank/DDBJ whole genome shotgun (WGS) entry which is preliminary data.</text>
</comment>
<evidence type="ECO:0000313" key="2">
    <source>
        <dbReference type="EMBL" id="TCD59935.1"/>
    </source>
</evidence>
<keyword evidence="3" id="KW-1185">Reference proteome</keyword>
<dbReference type="AlphaFoldDB" id="A0A4R0R565"/>